<reference evidence="1 2" key="1">
    <citation type="submission" date="2009-01" db="EMBL/GenBank/DDBJ databases">
        <authorList>
            <person name="Fulton L."/>
            <person name="Clifton S."/>
            <person name="Fulton B."/>
            <person name="Xu J."/>
            <person name="Minx P."/>
            <person name="Pepin K.H."/>
            <person name="Johnson M."/>
            <person name="Bhonagiri V."/>
            <person name="Nash W.E."/>
            <person name="Mardis E.R."/>
            <person name="Wilson R.K."/>
        </authorList>
    </citation>
    <scope>NUCLEOTIDE SEQUENCE [LARGE SCALE GENOMIC DNA]</scope>
    <source>
        <strain evidence="1 2">DSM 5476</strain>
    </source>
</reference>
<dbReference type="AlphaFoldDB" id="C0E9B7"/>
<protein>
    <submittedName>
        <fullName evidence="1">Uncharacterized protein</fullName>
    </submittedName>
</protein>
<sequence>MCQRGFDSKAVLTSGHRKLSLFKNRLHNLLRKEKRCYSLAFHHQDSFIPNPQGEVGWAPLN</sequence>
<keyword evidence="2" id="KW-1185">Reference proteome</keyword>
<name>C0E9B7_9FIRM</name>
<evidence type="ECO:0000313" key="1">
    <source>
        <dbReference type="EMBL" id="EEG31947.1"/>
    </source>
</evidence>
<accession>C0E9B7</accession>
<proteinExistence type="predicted"/>
<dbReference type="Proteomes" id="UP000003340">
    <property type="component" value="Unassembled WGS sequence"/>
</dbReference>
<reference evidence="1 2" key="2">
    <citation type="submission" date="2009-02" db="EMBL/GenBank/DDBJ databases">
        <title>Draft genome sequence of Clostridium methylpentosum (DSM 5476).</title>
        <authorList>
            <person name="Sudarsanam P."/>
            <person name="Ley R."/>
            <person name="Guruge J."/>
            <person name="Turnbaugh P.J."/>
            <person name="Mahowald M."/>
            <person name="Liep D."/>
            <person name="Gordon J."/>
        </authorList>
    </citation>
    <scope>NUCLEOTIDE SEQUENCE [LARGE SCALE GENOMIC DNA]</scope>
    <source>
        <strain evidence="1 2">DSM 5476</strain>
    </source>
</reference>
<organism evidence="1 2">
    <name type="scientific">[Clostridium] methylpentosum DSM 5476</name>
    <dbReference type="NCBI Taxonomy" id="537013"/>
    <lineage>
        <taxon>Bacteria</taxon>
        <taxon>Bacillati</taxon>
        <taxon>Bacillota</taxon>
        <taxon>Clostridia</taxon>
        <taxon>Eubacteriales</taxon>
        <taxon>Oscillospiraceae</taxon>
        <taxon>Oscillospiraceae incertae sedis</taxon>
    </lineage>
</organism>
<dbReference type="HOGENOM" id="CLU_2914356_0_0_9"/>
<evidence type="ECO:0000313" key="2">
    <source>
        <dbReference type="Proteomes" id="UP000003340"/>
    </source>
</evidence>
<comment type="caution">
    <text evidence="1">The sequence shown here is derived from an EMBL/GenBank/DDBJ whole genome shotgun (WGS) entry which is preliminary data.</text>
</comment>
<gene>
    <name evidence="1" type="ORF">CLOSTMETH_00415</name>
</gene>
<dbReference type="EMBL" id="ACEC01000019">
    <property type="protein sequence ID" value="EEG31947.1"/>
    <property type="molecule type" value="Genomic_DNA"/>
</dbReference>